<dbReference type="InterPro" id="IPR039428">
    <property type="entry name" value="NUOK/Mnh_C1-like"/>
</dbReference>
<feature type="transmembrane region" description="Helical" evidence="10">
    <location>
        <begin position="6"/>
        <end position="23"/>
    </location>
</feature>
<evidence type="ECO:0000256" key="8">
    <source>
        <dbReference type="ARBA" id="ARBA00022989"/>
    </source>
</evidence>
<dbReference type="AlphaFoldDB" id="A0A937FB14"/>
<comment type="similarity">
    <text evidence="3 10">Belongs to the complex I subunit 4L family.</text>
</comment>
<feature type="transmembrane region" description="Helical" evidence="10">
    <location>
        <begin position="30"/>
        <end position="48"/>
    </location>
</feature>
<dbReference type="RefSeq" id="WP_202245330.1">
    <property type="nucleotide sequence ID" value="NZ_JAESIY010000008.1"/>
</dbReference>
<evidence type="ECO:0000256" key="5">
    <source>
        <dbReference type="ARBA" id="ARBA00022692"/>
    </source>
</evidence>
<dbReference type="EC" id="7.1.1.-" evidence="10"/>
<evidence type="ECO:0000313" key="11">
    <source>
        <dbReference type="EMBL" id="MBL3657544.1"/>
    </source>
</evidence>
<keyword evidence="12" id="KW-1185">Reference proteome</keyword>
<comment type="function">
    <text evidence="10">NDH-1 shuttles electrons from NADH, via FMN and iron-sulfur (Fe-S) centers, to quinones in the respiratory chain. The immediate electron acceptor for the enzyme in this species is believed to be a menaquinone. Couples the redox reaction to proton translocation (for every two electrons transferred, four hydrogen ions are translocated across the cytoplasmic membrane), and thus conserves the redox energy in a proton gradient.</text>
</comment>
<dbReference type="FunFam" id="1.10.287.3510:FF:000001">
    <property type="entry name" value="NADH-quinone oxidoreductase subunit K"/>
    <property type="match status" value="1"/>
</dbReference>
<protein>
    <recommendedName>
        <fullName evidence="10">NADH-quinone oxidoreductase subunit K</fullName>
        <ecNumber evidence="10">7.1.1.-</ecNumber>
    </recommendedName>
    <alternativeName>
        <fullName evidence="10">NADH dehydrogenase I subunit K</fullName>
    </alternativeName>
    <alternativeName>
        <fullName evidence="10">NDH-1 subunit K</fullName>
    </alternativeName>
</protein>
<comment type="subcellular location">
    <subcellularLocation>
        <location evidence="10">Cell membrane</location>
        <topology evidence="10">Multi-pass membrane protein</topology>
    </subcellularLocation>
    <subcellularLocation>
        <location evidence="2">Membrane</location>
        <topology evidence="2">Multi-pass membrane protein</topology>
    </subcellularLocation>
</comment>
<evidence type="ECO:0000256" key="10">
    <source>
        <dbReference type="HAMAP-Rule" id="MF_01456"/>
    </source>
</evidence>
<keyword evidence="4 10" id="KW-0813">Transport</keyword>
<name>A0A937FB14_9BACT</name>
<dbReference type="HAMAP" id="MF_01456">
    <property type="entry name" value="NDH1_NuoK"/>
    <property type="match status" value="1"/>
</dbReference>
<evidence type="ECO:0000256" key="9">
    <source>
        <dbReference type="ARBA" id="ARBA00023136"/>
    </source>
</evidence>
<keyword evidence="10" id="KW-1003">Cell membrane</keyword>
<gene>
    <name evidence="10 11" type="primary">nuoK</name>
    <name evidence="11" type="ORF">JL102_15455</name>
</gene>
<dbReference type="GO" id="GO:0030964">
    <property type="term" value="C:NADH dehydrogenase complex"/>
    <property type="evidence" value="ECO:0007669"/>
    <property type="project" value="TreeGrafter"/>
</dbReference>
<feature type="transmembrane region" description="Helical" evidence="10">
    <location>
        <begin position="60"/>
        <end position="84"/>
    </location>
</feature>
<reference evidence="11" key="1">
    <citation type="submission" date="2021-01" db="EMBL/GenBank/DDBJ databases">
        <title>Fulvivirga kasyanovii gen. nov., sp nov., a novel member of the phylum Bacteroidetes isolated from seawater in a mussel farm.</title>
        <authorList>
            <person name="Zhao L.-H."/>
            <person name="Wang Z.-J."/>
        </authorList>
    </citation>
    <scope>NUCLEOTIDE SEQUENCE</scope>
    <source>
        <strain evidence="11">2943</strain>
    </source>
</reference>
<sequence>MSSEYYFILAAALFCIGLAVIITKKNAVMVLMGVELVLNAANINFVAVNKNNLVSLDGQFFALFVIVMAAAEAAVGLAIILKLFKYYKTTELDKINQLKG</sequence>
<keyword evidence="9 10" id="KW-0472">Membrane</keyword>
<evidence type="ECO:0000256" key="1">
    <source>
        <dbReference type="ARBA" id="ARBA00002378"/>
    </source>
</evidence>
<dbReference type="Gene3D" id="1.10.287.3510">
    <property type="match status" value="1"/>
</dbReference>
<evidence type="ECO:0000256" key="7">
    <source>
        <dbReference type="ARBA" id="ARBA00022967"/>
    </source>
</evidence>
<dbReference type="GO" id="GO:0048038">
    <property type="term" value="F:quinone binding"/>
    <property type="evidence" value="ECO:0007669"/>
    <property type="project" value="UniProtKB-KW"/>
</dbReference>
<evidence type="ECO:0000313" key="12">
    <source>
        <dbReference type="Proteomes" id="UP000659388"/>
    </source>
</evidence>
<evidence type="ECO:0000256" key="6">
    <source>
        <dbReference type="ARBA" id="ARBA00022719"/>
    </source>
</evidence>
<dbReference type="GO" id="GO:0005886">
    <property type="term" value="C:plasma membrane"/>
    <property type="evidence" value="ECO:0007669"/>
    <property type="project" value="UniProtKB-SubCell"/>
</dbReference>
<dbReference type="Pfam" id="PF00420">
    <property type="entry name" value="Oxidored_q2"/>
    <property type="match status" value="1"/>
</dbReference>
<keyword evidence="5 10" id="KW-0812">Transmembrane</keyword>
<comment type="catalytic activity">
    <reaction evidence="10">
        <text>a quinone + NADH + 5 H(+)(in) = a quinol + NAD(+) + 4 H(+)(out)</text>
        <dbReference type="Rhea" id="RHEA:57888"/>
        <dbReference type="ChEBI" id="CHEBI:15378"/>
        <dbReference type="ChEBI" id="CHEBI:24646"/>
        <dbReference type="ChEBI" id="CHEBI:57540"/>
        <dbReference type="ChEBI" id="CHEBI:57945"/>
        <dbReference type="ChEBI" id="CHEBI:132124"/>
    </reaction>
</comment>
<keyword evidence="11" id="KW-0560">Oxidoreductase</keyword>
<dbReference type="GO" id="GO:0050136">
    <property type="term" value="F:NADH dehydrogenase (quinone) (non-electrogenic) activity"/>
    <property type="evidence" value="ECO:0007669"/>
    <property type="project" value="UniProtKB-UniRule"/>
</dbReference>
<dbReference type="GO" id="GO:0042773">
    <property type="term" value="P:ATP synthesis coupled electron transport"/>
    <property type="evidence" value="ECO:0007669"/>
    <property type="project" value="InterPro"/>
</dbReference>
<evidence type="ECO:0000256" key="2">
    <source>
        <dbReference type="ARBA" id="ARBA00004141"/>
    </source>
</evidence>
<keyword evidence="10" id="KW-0520">NAD</keyword>
<keyword evidence="8 10" id="KW-1133">Transmembrane helix</keyword>
<comment type="subunit">
    <text evidence="10">NDH-1 is composed of 14 different subunits. Subunits NuoA, H, J, K, L, M, N constitute the membrane sector of the complex.</text>
</comment>
<dbReference type="Proteomes" id="UP000659388">
    <property type="component" value="Unassembled WGS sequence"/>
</dbReference>
<comment type="function">
    <text evidence="1">NDH-1 shuttles electrons from NADH, via FMN and iron-sulfur (Fe-S) centers, to quinones in the respiratory chain. The immediate electron acceptor for the enzyme in this species is believed to be ubiquinone. Couples the redox reaction to proton translocation (for every two electrons transferred, four hydrogen ions are translocated across the cytoplasmic membrane), and thus conserves the redox energy in a proton gradient.</text>
</comment>
<keyword evidence="7 10" id="KW-1278">Translocase</keyword>
<evidence type="ECO:0000256" key="3">
    <source>
        <dbReference type="ARBA" id="ARBA00010519"/>
    </source>
</evidence>
<evidence type="ECO:0000256" key="4">
    <source>
        <dbReference type="ARBA" id="ARBA00022448"/>
    </source>
</evidence>
<organism evidence="11 12">
    <name type="scientific">Fulvivirga sediminis</name>
    <dbReference type="NCBI Taxonomy" id="2803949"/>
    <lineage>
        <taxon>Bacteria</taxon>
        <taxon>Pseudomonadati</taxon>
        <taxon>Bacteroidota</taxon>
        <taxon>Cytophagia</taxon>
        <taxon>Cytophagales</taxon>
        <taxon>Fulvivirgaceae</taxon>
        <taxon>Fulvivirga</taxon>
    </lineage>
</organism>
<dbReference type="NCBIfam" id="NF004320">
    <property type="entry name" value="PRK05715.1-2"/>
    <property type="match status" value="1"/>
</dbReference>
<comment type="caution">
    <text evidence="11">The sequence shown here is derived from an EMBL/GenBank/DDBJ whole genome shotgun (WGS) entry which is preliminary data.</text>
</comment>
<proteinExistence type="inferred from homology"/>
<keyword evidence="6 10" id="KW-0874">Quinone</keyword>
<accession>A0A937FB14</accession>
<dbReference type="PANTHER" id="PTHR11434">
    <property type="entry name" value="NADH-UBIQUINONE OXIDOREDUCTASE SUBUNIT ND4L"/>
    <property type="match status" value="1"/>
</dbReference>
<dbReference type="InterPro" id="IPR001133">
    <property type="entry name" value="NADH_UbQ_OxRdtase_chain4L/K"/>
</dbReference>
<dbReference type="EMBL" id="JAESIY010000008">
    <property type="protein sequence ID" value="MBL3657544.1"/>
    <property type="molecule type" value="Genomic_DNA"/>
</dbReference>
<dbReference type="PANTHER" id="PTHR11434:SF16">
    <property type="entry name" value="NADH-UBIQUINONE OXIDOREDUCTASE CHAIN 4L"/>
    <property type="match status" value="1"/>
</dbReference>